<feature type="transmembrane region" description="Helical" evidence="1">
    <location>
        <begin position="57"/>
        <end position="83"/>
    </location>
</feature>
<comment type="caution">
    <text evidence="2">The sequence shown here is derived from an EMBL/GenBank/DDBJ whole genome shotgun (WGS) entry which is preliminary data.</text>
</comment>
<accession>A0A226HUY4</accession>
<dbReference type="EMBL" id="MUHA01000024">
    <property type="protein sequence ID" value="OXA98035.1"/>
    <property type="molecule type" value="Genomic_DNA"/>
</dbReference>
<gene>
    <name evidence="2" type="ORF">B0A75_15310</name>
</gene>
<keyword evidence="1" id="KW-0472">Membrane</keyword>
<proteinExistence type="predicted"/>
<evidence type="ECO:0000313" key="2">
    <source>
        <dbReference type="EMBL" id="OXA98035.1"/>
    </source>
</evidence>
<dbReference type="AlphaFoldDB" id="A0A226HUY4"/>
<name>A0A226HUY4_9FLAO</name>
<keyword evidence="1" id="KW-0812">Transmembrane</keyword>
<dbReference type="Proteomes" id="UP000198336">
    <property type="component" value="Unassembled WGS sequence"/>
</dbReference>
<organism evidence="2 3">
    <name type="scientific">Flavobacterium oncorhynchi</name>
    <dbReference type="NCBI Taxonomy" id="728056"/>
    <lineage>
        <taxon>Bacteria</taxon>
        <taxon>Pseudomonadati</taxon>
        <taxon>Bacteroidota</taxon>
        <taxon>Flavobacteriia</taxon>
        <taxon>Flavobacteriales</taxon>
        <taxon>Flavobacteriaceae</taxon>
        <taxon>Flavobacterium</taxon>
    </lineage>
</organism>
<sequence length="203" mass="23158">MRKVLVFVCCILLSIIASSLFGVLHNQFTYTISDEFFTQVLFERFGFVEYGRNTPRLTASIIGVWSVWWIGLFTGLIFGFVGFFSSNTKEMIRSITGVIIIMLITTVIIGLLGLCYGFLGFSNLESNCCFPLQIKNVKNLISVSEMHSFSYAGGGIGAVIAVLWQIKKIKNKVRINYISLKIYKKANHDCFQFFFYKYFNFRG</sequence>
<dbReference type="RefSeq" id="WP_089055165.1">
    <property type="nucleotide sequence ID" value="NZ_MUHA01000024.1"/>
</dbReference>
<protein>
    <recommendedName>
        <fullName evidence="4">Signal peptide-containing protein</fullName>
    </recommendedName>
</protein>
<feature type="transmembrane region" description="Helical" evidence="1">
    <location>
        <begin position="148"/>
        <end position="166"/>
    </location>
</feature>
<keyword evidence="1" id="KW-1133">Transmembrane helix</keyword>
<evidence type="ECO:0000313" key="3">
    <source>
        <dbReference type="Proteomes" id="UP000198336"/>
    </source>
</evidence>
<evidence type="ECO:0008006" key="4">
    <source>
        <dbReference type="Google" id="ProtNLM"/>
    </source>
</evidence>
<reference evidence="2 3" key="1">
    <citation type="submission" date="2016-11" db="EMBL/GenBank/DDBJ databases">
        <title>Whole genomes of Flavobacteriaceae.</title>
        <authorList>
            <person name="Stine C."/>
            <person name="Li C."/>
            <person name="Tadesse D."/>
        </authorList>
    </citation>
    <scope>NUCLEOTIDE SEQUENCE [LARGE SCALE GENOMIC DNA]</scope>
    <source>
        <strain evidence="2 3">CCUG 59446</strain>
    </source>
</reference>
<evidence type="ECO:0000256" key="1">
    <source>
        <dbReference type="SAM" id="Phobius"/>
    </source>
</evidence>
<feature type="transmembrane region" description="Helical" evidence="1">
    <location>
        <begin position="95"/>
        <end position="119"/>
    </location>
</feature>
<keyword evidence="3" id="KW-1185">Reference proteome</keyword>